<dbReference type="InterPro" id="IPR013424">
    <property type="entry name" value="Ice-binding_C"/>
</dbReference>
<gene>
    <name evidence="5" type="ORF">JIN84_08735</name>
</gene>
<name>A0A934R585_9BACT</name>
<organism evidence="5 6">
    <name type="scientific">Luteolibacter yonseiensis</name>
    <dbReference type="NCBI Taxonomy" id="1144680"/>
    <lineage>
        <taxon>Bacteria</taxon>
        <taxon>Pseudomonadati</taxon>
        <taxon>Verrucomicrobiota</taxon>
        <taxon>Verrucomicrobiia</taxon>
        <taxon>Verrucomicrobiales</taxon>
        <taxon>Verrucomicrobiaceae</taxon>
        <taxon>Luteolibacter</taxon>
    </lineage>
</organism>
<dbReference type="Pfam" id="PF07589">
    <property type="entry name" value="PEP-CTERM"/>
    <property type="match status" value="1"/>
</dbReference>
<keyword evidence="2" id="KW-1133">Transmembrane helix</keyword>
<keyword evidence="2" id="KW-0472">Membrane</keyword>
<dbReference type="RefSeq" id="WP_200350657.1">
    <property type="nucleotide sequence ID" value="NZ_BAABHZ010000008.1"/>
</dbReference>
<comment type="caution">
    <text evidence="5">The sequence shown here is derived from an EMBL/GenBank/DDBJ whole genome shotgun (WGS) entry which is preliminary data.</text>
</comment>
<evidence type="ECO:0000313" key="5">
    <source>
        <dbReference type="EMBL" id="MBK1815700.1"/>
    </source>
</evidence>
<dbReference type="Proteomes" id="UP000600139">
    <property type="component" value="Unassembled WGS sequence"/>
</dbReference>
<feature type="signal peptide" evidence="3">
    <location>
        <begin position="1"/>
        <end position="20"/>
    </location>
</feature>
<evidence type="ECO:0000313" key="6">
    <source>
        <dbReference type="Proteomes" id="UP000600139"/>
    </source>
</evidence>
<reference evidence="5" key="1">
    <citation type="submission" date="2021-01" db="EMBL/GenBank/DDBJ databases">
        <title>Modified the classification status of verrucomicrobia.</title>
        <authorList>
            <person name="Feng X."/>
        </authorList>
    </citation>
    <scope>NUCLEOTIDE SEQUENCE</scope>
    <source>
        <strain evidence="5">JCM 18052</strain>
    </source>
</reference>
<dbReference type="AlphaFoldDB" id="A0A934R585"/>
<keyword evidence="3" id="KW-0732">Signal</keyword>
<evidence type="ECO:0000256" key="3">
    <source>
        <dbReference type="SAM" id="SignalP"/>
    </source>
</evidence>
<feature type="compositionally biased region" description="Polar residues" evidence="1">
    <location>
        <begin position="65"/>
        <end position="86"/>
    </location>
</feature>
<feature type="transmembrane region" description="Helical" evidence="2">
    <location>
        <begin position="243"/>
        <end position="266"/>
    </location>
</feature>
<evidence type="ECO:0000256" key="1">
    <source>
        <dbReference type="SAM" id="MobiDB-lite"/>
    </source>
</evidence>
<evidence type="ECO:0000256" key="2">
    <source>
        <dbReference type="SAM" id="Phobius"/>
    </source>
</evidence>
<feature type="region of interest" description="Disordered" evidence="1">
    <location>
        <begin position="65"/>
        <end position="87"/>
    </location>
</feature>
<accession>A0A934R585</accession>
<evidence type="ECO:0000259" key="4">
    <source>
        <dbReference type="Pfam" id="PF07589"/>
    </source>
</evidence>
<proteinExistence type="predicted"/>
<keyword evidence="2" id="KW-0812">Transmembrane</keyword>
<dbReference type="EMBL" id="JAENIK010000009">
    <property type="protein sequence ID" value="MBK1815700.1"/>
    <property type="molecule type" value="Genomic_DNA"/>
</dbReference>
<feature type="chain" id="PRO_5036905899" evidence="3">
    <location>
        <begin position="21"/>
        <end position="270"/>
    </location>
</feature>
<feature type="domain" description="Ice-binding protein C-terminal" evidence="4">
    <location>
        <begin position="248"/>
        <end position="270"/>
    </location>
</feature>
<protein>
    <submittedName>
        <fullName evidence="5">PEP-CTERM sorting domain-containing protein</fullName>
    </submittedName>
</protein>
<keyword evidence="6" id="KW-1185">Reference proteome</keyword>
<sequence>MKHKYLYLLLPLCAVSSAGAATTMGGVTLGPISGLGANSTFAIWNTMNGWHATANPNGLAGTGSFPGTTMWAPQNSQPGSNESNTKLVKVSNGVGGGPYAASGSVYYGGFSGTPNLNGGTLSLSNASPLDNLQTVLFQIQIGEAATYDFHNHVLPVMSYTLVGDVTLHTLAAAASSNYHKLDNGTIEMPTGTEPLYINSYAMWFDFSEIAGDVESFSVSWTGVQHAQLYGVSLQQDDVAASGAILPVAVPEPSAVLLGGIGFLFLLRRRK</sequence>